<dbReference type="PANTHER" id="PTHR43792">
    <property type="entry name" value="GNAT FAMILY, PUTATIVE (AFU_ORTHOLOGUE AFUA_3G00765)-RELATED-RELATED"/>
    <property type="match status" value="1"/>
</dbReference>
<evidence type="ECO:0000259" key="1">
    <source>
        <dbReference type="PROSITE" id="PS51186"/>
    </source>
</evidence>
<protein>
    <submittedName>
        <fullName evidence="2">Nat9</fullName>
    </submittedName>
</protein>
<name>A0AAW2YMZ4_9EUKA</name>
<dbReference type="PROSITE" id="PS51186">
    <property type="entry name" value="GNAT"/>
    <property type="match status" value="1"/>
</dbReference>
<dbReference type="CDD" id="cd04301">
    <property type="entry name" value="NAT_SF"/>
    <property type="match status" value="1"/>
</dbReference>
<proteinExistence type="predicted"/>
<dbReference type="AlphaFoldDB" id="A0AAW2YMZ4"/>
<comment type="caution">
    <text evidence="2">The sequence shown here is derived from an EMBL/GenBank/DDBJ whole genome shotgun (WGS) entry which is preliminary data.</text>
</comment>
<organism evidence="2 3">
    <name type="scientific">Acrasis kona</name>
    <dbReference type="NCBI Taxonomy" id="1008807"/>
    <lineage>
        <taxon>Eukaryota</taxon>
        <taxon>Discoba</taxon>
        <taxon>Heterolobosea</taxon>
        <taxon>Tetramitia</taxon>
        <taxon>Eutetramitia</taxon>
        <taxon>Acrasidae</taxon>
        <taxon>Acrasis</taxon>
    </lineage>
</organism>
<dbReference type="Gene3D" id="3.40.630.30">
    <property type="match status" value="1"/>
</dbReference>
<dbReference type="InterPro" id="IPR016181">
    <property type="entry name" value="Acyl_CoA_acyltransferase"/>
</dbReference>
<dbReference type="Pfam" id="PF13302">
    <property type="entry name" value="Acetyltransf_3"/>
    <property type="match status" value="1"/>
</dbReference>
<reference evidence="2 3" key="1">
    <citation type="submission" date="2024-03" db="EMBL/GenBank/DDBJ databases">
        <title>The Acrasis kona genome and developmental transcriptomes reveal deep origins of eukaryotic multicellular pathways.</title>
        <authorList>
            <person name="Sheikh S."/>
            <person name="Fu C.-J."/>
            <person name="Brown M.W."/>
            <person name="Baldauf S.L."/>
        </authorList>
    </citation>
    <scope>NUCLEOTIDE SEQUENCE [LARGE SCALE GENOMIC DNA]</scope>
    <source>
        <strain evidence="2 3">ATCC MYA-3509</strain>
    </source>
</reference>
<sequence>MNSKHSPIFPKRLQTPTDDDYNVICKMREEAGWNKHLVGKWMSDVEKNDLVFWIFYEDHTMQKAVGSSGIDLNGLDKDLSDPQSLKACIAHTFVYPEHRGKGYGREIALTCINYAFQELNLKEVTVCIAALNVASLKLFLSLGFEEFKRKQMNWAPQKPYDATNWNALAVFMRKYLTE</sequence>
<dbReference type="InterPro" id="IPR051531">
    <property type="entry name" value="N-acetyltransferase"/>
</dbReference>
<dbReference type="PANTHER" id="PTHR43792:SF1">
    <property type="entry name" value="N-ACETYLTRANSFERASE DOMAIN-CONTAINING PROTEIN"/>
    <property type="match status" value="1"/>
</dbReference>
<gene>
    <name evidence="2" type="ORF">AKO1_001499</name>
</gene>
<dbReference type="InterPro" id="IPR000182">
    <property type="entry name" value="GNAT_dom"/>
</dbReference>
<feature type="domain" description="N-acetyltransferase" evidence="1">
    <location>
        <begin position="11"/>
        <end position="177"/>
    </location>
</feature>
<dbReference type="Proteomes" id="UP001431209">
    <property type="component" value="Unassembled WGS sequence"/>
</dbReference>
<evidence type="ECO:0000313" key="3">
    <source>
        <dbReference type="Proteomes" id="UP001431209"/>
    </source>
</evidence>
<dbReference type="SUPFAM" id="SSF55729">
    <property type="entry name" value="Acyl-CoA N-acyltransferases (Nat)"/>
    <property type="match status" value="1"/>
</dbReference>
<dbReference type="EMBL" id="JAOPGA020000327">
    <property type="protein sequence ID" value="KAL0478200.1"/>
    <property type="molecule type" value="Genomic_DNA"/>
</dbReference>
<dbReference type="GO" id="GO:0016747">
    <property type="term" value="F:acyltransferase activity, transferring groups other than amino-acyl groups"/>
    <property type="evidence" value="ECO:0007669"/>
    <property type="project" value="InterPro"/>
</dbReference>
<keyword evidence="3" id="KW-1185">Reference proteome</keyword>
<evidence type="ECO:0000313" key="2">
    <source>
        <dbReference type="EMBL" id="KAL0478200.1"/>
    </source>
</evidence>
<accession>A0AAW2YMZ4</accession>